<evidence type="ECO:0000313" key="3">
    <source>
        <dbReference type="Proteomes" id="UP000186341"/>
    </source>
</evidence>
<dbReference type="Pfam" id="PF12836">
    <property type="entry name" value="HHH_3"/>
    <property type="match status" value="1"/>
</dbReference>
<dbReference type="PANTHER" id="PTHR21180">
    <property type="entry name" value="ENDONUCLEASE/EXONUCLEASE/PHOSPHATASE FAMILY DOMAIN-CONTAINING PROTEIN 1"/>
    <property type="match status" value="1"/>
</dbReference>
<dbReference type="NCBIfam" id="TIGR00426">
    <property type="entry name" value="competence protein ComEA helix-hairpin-helix repeat region"/>
    <property type="match status" value="1"/>
</dbReference>
<dbReference type="EMBL" id="MPJW01000115">
    <property type="protein sequence ID" value="OLU40191.1"/>
    <property type="molecule type" value="Genomic_DNA"/>
</dbReference>
<gene>
    <name evidence="2" type="ORF">BO222_05610</name>
</gene>
<dbReference type="Gene3D" id="3.10.560.10">
    <property type="entry name" value="Outer membrane lipoprotein wza domain like"/>
    <property type="match status" value="1"/>
</dbReference>
<dbReference type="Proteomes" id="UP000186341">
    <property type="component" value="Unassembled WGS sequence"/>
</dbReference>
<dbReference type="GO" id="GO:0015628">
    <property type="term" value="P:protein secretion by the type II secretion system"/>
    <property type="evidence" value="ECO:0007669"/>
    <property type="project" value="TreeGrafter"/>
</dbReference>
<dbReference type="SUPFAM" id="SSF47781">
    <property type="entry name" value="RuvA domain 2-like"/>
    <property type="match status" value="1"/>
</dbReference>
<protein>
    <recommendedName>
        <fullName evidence="1">Helix-hairpin-helix DNA-binding motif class 1 domain-containing protein</fullName>
    </recommendedName>
</protein>
<dbReference type="GO" id="GO:0015627">
    <property type="term" value="C:type II protein secretion system complex"/>
    <property type="evidence" value="ECO:0007669"/>
    <property type="project" value="TreeGrafter"/>
</dbReference>
<dbReference type="Pfam" id="PF10531">
    <property type="entry name" value="SLBB"/>
    <property type="match status" value="1"/>
</dbReference>
<evidence type="ECO:0000259" key="1">
    <source>
        <dbReference type="SMART" id="SM00278"/>
    </source>
</evidence>
<keyword evidence="3" id="KW-1185">Reference proteome</keyword>
<dbReference type="InterPro" id="IPR019554">
    <property type="entry name" value="Soluble_ligand-bd"/>
</dbReference>
<dbReference type="PANTHER" id="PTHR21180:SF32">
    <property type="entry name" value="ENDONUCLEASE_EXONUCLEASE_PHOSPHATASE FAMILY DOMAIN-CONTAINING PROTEIN 1"/>
    <property type="match status" value="1"/>
</dbReference>
<dbReference type="AlphaFoldDB" id="A0A1U7NGH5"/>
<accession>A0A1U7NGH5</accession>
<name>A0A1U7NGH5_9FIRM</name>
<dbReference type="Gene3D" id="1.10.150.310">
    <property type="entry name" value="Tex RuvX-like domain-like"/>
    <property type="match status" value="1"/>
</dbReference>
<dbReference type="GO" id="GO:0006281">
    <property type="term" value="P:DNA repair"/>
    <property type="evidence" value="ECO:0007669"/>
    <property type="project" value="InterPro"/>
</dbReference>
<comment type="caution">
    <text evidence="2">The sequence shown here is derived from an EMBL/GenBank/DDBJ whole genome shotgun (WGS) entry which is preliminary data.</text>
</comment>
<dbReference type="InterPro" id="IPR010994">
    <property type="entry name" value="RuvA_2-like"/>
</dbReference>
<feature type="domain" description="Helix-hairpin-helix DNA-binding motif class 1" evidence="1">
    <location>
        <begin position="110"/>
        <end position="129"/>
    </location>
</feature>
<reference evidence="2 3" key="1">
    <citation type="submission" date="2016-11" db="EMBL/GenBank/DDBJ databases">
        <title>Description of two novel members of the family Erysipelotrichaceae: Ileibacterium lipovorans gen. nov., sp. nov. and Dubosiella newyorkensis, gen. nov., sp. nov.</title>
        <authorList>
            <person name="Cox L.M."/>
            <person name="Sohn J."/>
            <person name="Tyrrell K.L."/>
            <person name="Citron D.M."/>
            <person name="Lawson P.A."/>
            <person name="Patel N.B."/>
            <person name="Iizumi T."/>
            <person name="Perez-Perez G.I."/>
            <person name="Goldstein E.J."/>
            <person name="Blaser M.J."/>
        </authorList>
    </citation>
    <scope>NUCLEOTIDE SEQUENCE [LARGE SCALE GENOMIC DNA]</scope>
    <source>
        <strain evidence="2 3">NYU-BL-A3</strain>
    </source>
</reference>
<dbReference type="SMART" id="SM00278">
    <property type="entry name" value="HhH1"/>
    <property type="match status" value="2"/>
</dbReference>
<proteinExistence type="predicted"/>
<dbReference type="InterPro" id="IPR003583">
    <property type="entry name" value="Hlx-hairpin-Hlx_DNA-bd_motif"/>
</dbReference>
<feature type="domain" description="Helix-hairpin-helix DNA-binding motif class 1" evidence="1">
    <location>
        <begin position="139"/>
        <end position="158"/>
    </location>
</feature>
<dbReference type="InterPro" id="IPR004509">
    <property type="entry name" value="Competence_ComEA_HhH"/>
</dbReference>
<organism evidence="2 3">
    <name type="scientific">Ileibacterium valens</name>
    <dbReference type="NCBI Taxonomy" id="1862668"/>
    <lineage>
        <taxon>Bacteria</taxon>
        <taxon>Bacillati</taxon>
        <taxon>Bacillota</taxon>
        <taxon>Erysipelotrichia</taxon>
        <taxon>Erysipelotrichales</taxon>
        <taxon>Erysipelotrichaceae</taxon>
        <taxon>Ileibacterium</taxon>
    </lineage>
</organism>
<dbReference type="GO" id="GO:0003677">
    <property type="term" value="F:DNA binding"/>
    <property type="evidence" value="ECO:0007669"/>
    <property type="project" value="InterPro"/>
</dbReference>
<evidence type="ECO:0000313" key="2">
    <source>
        <dbReference type="EMBL" id="OLU40191.1"/>
    </source>
</evidence>
<dbReference type="InterPro" id="IPR051675">
    <property type="entry name" value="Endo/Exo/Phosphatase_dom_1"/>
</dbReference>
<sequence>MQKLFGSLTLVLVFGYSWWGRYQPVSLDRASPLSLQAEIKGEVNQPGVYELKTDADIEKLIQVAGGTTEQADLSSIALMKKVKDEDVIVIPKSQTKVQKAKISINSASLEELMTLSGIGEKIAGRIIEYRESQGFQTLEDIMNVKGIGEKMFERIKEEICL</sequence>